<dbReference type="PANTHER" id="PTHR13169:SF12">
    <property type="entry name" value="MEMBRANE-ANCHORED UBIQUITIN-FOLD PROTEIN"/>
    <property type="match status" value="1"/>
</dbReference>
<dbReference type="Pfam" id="PF13881">
    <property type="entry name" value="Rad60-SLD_2"/>
    <property type="match status" value="1"/>
</dbReference>
<reference evidence="2 3" key="1">
    <citation type="journal article" date="2024" name="Plant J.">
        <title>Genome sequences and population genomics reveal climatic adaptation and genomic divergence between two closely related sweetgum species.</title>
        <authorList>
            <person name="Xu W.Q."/>
            <person name="Ren C.Q."/>
            <person name="Zhang X.Y."/>
            <person name="Comes H.P."/>
            <person name="Liu X.H."/>
            <person name="Li Y.G."/>
            <person name="Kettle C.J."/>
            <person name="Jalonen R."/>
            <person name="Gaisberger H."/>
            <person name="Ma Y.Z."/>
            <person name="Qiu Y.X."/>
        </authorList>
    </citation>
    <scope>NUCLEOTIDE SEQUENCE [LARGE SCALE GENOMIC DNA]</scope>
    <source>
        <strain evidence="2">Hangzhou</strain>
    </source>
</reference>
<dbReference type="CDD" id="cd01814">
    <property type="entry name" value="Ubl_MUBs_plant"/>
    <property type="match status" value="1"/>
</dbReference>
<evidence type="ECO:0000259" key="1">
    <source>
        <dbReference type="PROSITE" id="PS50053"/>
    </source>
</evidence>
<dbReference type="InterPro" id="IPR040015">
    <property type="entry name" value="UBL3-like"/>
</dbReference>
<dbReference type="AlphaFoldDB" id="A0AAP0S0W1"/>
<evidence type="ECO:0000313" key="3">
    <source>
        <dbReference type="Proteomes" id="UP001415857"/>
    </source>
</evidence>
<dbReference type="PANTHER" id="PTHR13169">
    <property type="entry name" value="UBIQUITIN-LIKE PROTEIN 3 HCG-1 PROTEIN"/>
    <property type="match status" value="1"/>
</dbReference>
<keyword evidence="3" id="KW-1185">Reference proteome</keyword>
<dbReference type="SUPFAM" id="SSF54236">
    <property type="entry name" value="Ubiquitin-like"/>
    <property type="match status" value="1"/>
</dbReference>
<protein>
    <recommendedName>
        <fullName evidence="1">Ubiquitin-like domain-containing protein</fullName>
    </recommendedName>
</protein>
<dbReference type="PROSITE" id="PS50053">
    <property type="entry name" value="UBIQUITIN_2"/>
    <property type="match status" value="1"/>
</dbReference>
<dbReference type="Proteomes" id="UP001415857">
    <property type="component" value="Unassembled WGS sequence"/>
</dbReference>
<dbReference type="EMBL" id="JBBPBK010000005">
    <property type="protein sequence ID" value="KAK9284914.1"/>
    <property type="molecule type" value="Genomic_DNA"/>
</dbReference>
<gene>
    <name evidence="2" type="ORF">L1049_024095</name>
</gene>
<organism evidence="2 3">
    <name type="scientific">Liquidambar formosana</name>
    <name type="common">Formosan gum</name>
    <dbReference type="NCBI Taxonomy" id="63359"/>
    <lineage>
        <taxon>Eukaryota</taxon>
        <taxon>Viridiplantae</taxon>
        <taxon>Streptophyta</taxon>
        <taxon>Embryophyta</taxon>
        <taxon>Tracheophyta</taxon>
        <taxon>Spermatophyta</taxon>
        <taxon>Magnoliopsida</taxon>
        <taxon>eudicotyledons</taxon>
        <taxon>Gunneridae</taxon>
        <taxon>Pentapetalae</taxon>
        <taxon>Saxifragales</taxon>
        <taxon>Altingiaceae</taxon>
        <taxon>Liquidambar</taxon>
    </lineage>
</organism>
<accession>A0AAP0S0W1</accession>
<evidence type="ECO:0000313" key="2">
    <source>
        <dbReference type="EMBL" id="KAK9284914.1"/>
    </source>
</evidence>
<dbReference type="InterPro" id="IPR039540">
    <property type="entry name" value="UBL3-like_ubiquitin_dom"/>
</dbReference>
<dbReference type="InterPro" id="IPR000626">
    <property type="entry name" value="Ubiquitin-like_dom"/>
</dbReference>
<dbReference type="InterPro" id="IPR029071">
    <property type="entry name" value="Ubiquitin-like_domsf"/>
</dbReference>
<dbReference type="Gene3D" id="3.10.20.90">
    <property type="entry name" value="Phosphatidylinositol 3-kinase Catalytic Subunit, Chain A, domain 1"/>
    <property type="match status" value="1"/>
</dbReference>
<proteinExistence type="predicted"/>
<comment type="caution">
    <text evidence="2">The sequence shown here is derived from an EMBL/GenBank/DDBJ whole genome shotgun (WGS) entry which is preliminary data.</text>
</comment>
<feature type="domain" description="Ubiquitin-like" evidence="1">
    <location>
        <begin position="18"/>
        <end position="66"/>
    </location>
</feature>
<name>A0AAP0S0W1_LIQFO</name>
<sequence length="132" mass="14639">MLGQSCLSDIGHSTYASSTTVANLKQRLVAEWPQEKTVIPKSVNDMKLIHAGKFLENSKTLAESRILFGDLLGGVITMHVIVQPPLAKKKTGLFTSSPLYVNWSLFFNSCNFFVFGNVSQNSLFLISYGIFF</sequence>